<keyword evidence="6" id="KW-0378">Hydrolase</keyword>
<dbReference type="Gene3D" id="2.40.10.10">
    <property type="entry name" value="Trypsin-like serine proteases"/>
    <property type="match status" value="1"/>
</dbReference>
<dbReference type="GO" id="GO:0005576">
    <property type="term" value="C:extracellular region"/>
    <property type="evidence" value="ECO:0007669"/>
    <property type="project" value="UniProtKB-SubCell"/>
</dbReference>
<feature type="domain" description="Peptidase S1" evidence="13">
    <location>
        <begin position="24"/>
        <end position="245"/>
    </location>
</feature>
<evidence type="ECO:0000256" key="8">
    <source>
        <dbReference type="ARBA" id="ARBA00023145"/>
    </source>
</evidence>
<evidence type="ECO:0000256" key="3">
    <source>
        <dbReference type="ARBA" id="ARBA00022525"/>
    </source>
</evidence>
<dbReference type="InterPro" id="IPR001254">
    <property type="entry name" value="Trypsin_dom"/>
</dbReference>
<evidence type="ECO:0000256" key="12">
    <source>
        <dbReference type="SAM" id="SignalP"/>
    </source>
</evidence>
<keyword evidence="8" id="KW-0865">Zymogen</keyword>
<dbReference type="InterPro" id="IPR050430">
    <property type="entry name" value="Peptidase_S1"/>
</dbReference>
<feature type="signal peptide" evidence="12">
    <location>
        <begin position="1"/>
        <end position="17"/>
    </location>
</feature>
<dbReference type="GO" id="GO:0016485">
    <property type="term" value="P:protein processing"/>
    <property type="evidence" value="ECO:0007669"/>
    <property type="project" value="UniProtKB-ARBA"/>
</dbReference>
<dbReference type="PROSITE" id="PS50240">
    <property type="entry name" value="TRYPSIN_DOM"/>
    <property type="match status" value="1"/>
</dbReference>
<dbReference type="SMART" id="SM00020">
    <property type="entry name" value="Tryp_SPc"/>
    <property type="match status" value="1"/>
</dbReference>
<evidence type="ECO:0000256" key="9">
    <source>
        <dbReference type="ARBA" id="ARBA00023157"/>
    </source>
</evidence>
<evidence type="ECO:0000256" key="10">
    <source>
        <dbReference type="ARBA" id="ARBA00036320"/>
    </source>
</evidence>
<keyword evidence="3" id="KW-0964">Secreted</keyword>
<dbReference type="EC" id="3.4.21.4" evidence="11"/>
<proteinExistence type="inferred from homology"/>
<evidence type="ECO:0000256" key="1">
    <source>
        <dbReference type="ARBA" id="ARBA00004239"/>
    </source>
</evidence>
<dbReference type="InterPro" id="IPR018114">
    <property type="entry name" value="TRYPSIN_HIS"/>
</dbReference>
<comment type="similarity">
    <text evidence="2">Belongs to the peptidase S1 family.</text>
</comment>
<comment type="caution">
    <text evidence="14">The sequence shown here is derived from an EMBL/GenBank/DDBJ whole genome shotgun (WGS) entry which is preliminary data.</text>
</comment>
<dbReference type="Proteomes" id="UP001059596">
    <property type="component" value="Unassembled WGS sequence"/>
</dbReference>
<dbReference type="AlphaFoldDB" id="A0A9Q0BSI7"/>
<comment type="catalytic activity">
    <reaction evidence="10">
        <text>Preferential cleavage: Arg-|-Xaa, Lys-|-Xaa.</text>
        <dbReference type="EC" id="3.4.21.4"/>
    </reaction>
</comment>
<keyword evidence="5 12" id="KW-0732">Signal</keyword>
<dbReference type="InterPro" id="IPR001314">
    <property type="entry name" value="Peptidase_S1A"/>
</dbReference>
<protein>
    <recommendedName>
        <fullName evidence="11">trypsin</fullName>
        <ecNumber evidence="11">3.4.21.4</ecNumber>
    </recommendedName>
</protein>
<name>A0A9Q0BSI7_9MUSC</name>
<feature type="chain" id="PRO_5040446476" description="trypsin" evidence="12">
    <location>
        <begin position="18"/>
        <end position="255"/>
    </location>
</feature>
<dbReference type="EMBL" id="JAMKOV010000002">
    <property type="protein sequence ID" value="KAI8042997.1"/>
    <property type="molecule type" value="Genomic_DNA"/>
</dbReference>
<evidence type="ECO:0000313" key="14">
    <source>
        <dbReference type="EMBL" id="KAI8042997.1"/>
    </source>
</evidence>
<keyword evidence="7" id="KW-0720">Serine protease</keyword>
<dbReference type="InterPro" id="IPR009003">
    <property type="entry name" value="Peptidase_S1_PA"/>
</dbReference>
<evidence type="ECO:0000313" key="15">
    <source>
        <dbReference type="Proteomes" id="UP001059596"/>
    </source>
</evidence>
<evidence type="ECO:0000256" key="2">
    <source>
        <dbReference type="ARBA" id="ARBA00007664"/>
    </source>
</evidence>
<keyword evidence="4" id="KW-0645">Protease</keyword>
<gene>
    <name evidence="14" type="ORF">M5D96_004321</name>
</gene>
<evidence type="ECO:0000256" key="6">
    <source>
        <dbReference type="ARBA" id="ARBA00022801"/>
    </source>
</evidence>
<dbReference type="PROSITE" id="PS00134">
    <property type="entry name" value="TRYPSIN_HIS"/>
    <property type="match status" value="1"/>
</dbReference>
<accession>A0A9Q0BSI7</accession>
<dbReference type="FunFam" id="2.40.10.10:FF:000047">
    <property type="entry name" value="Trypsin eta"/>
    <property type="match status" value="1"/>
</dbReference>
<dbReference type="SUPFAM" id="SSF50494">
    <property type="entry name" value="Trypsin-like serine proteases"/>
    <property type="match status" value="1"/>
</dbReference>
<keyword evidence="15" id="KW-1185">Reference proteome</keyword>
<evidence type="ECO:0000256" key="7">
    <source>
        <dbReference type="ARBA" id="ARBA00022825"/>
    </source>
</evidence>
<organism evidence="14 15">
    <name type="scientific">Drosophila gunungcola</name>
    <name type="common">fruit fly</name>
    <dbReference type="NCBI Taxonomy" id="103775"/>
    <lineage>
        <taxon>Eukaryota</taxon>
        <taxon>Metazoa</taxon>
        <taxon>Ecdysozoa</taxon>
        <taxon>Arthropoda</taxon>
        <taxon>Hexapoda</taxon>
        <taxon>Insecta</taxon>
        <taxon>Pterygota</taxon>
        <taxon>Neoptera</taxon>
        <taxon>Endopterygota</taxon>
        <taxon>Diptera</taxon>
        <taxon>Brachycera</taxon>
        <taxon>Muscomorpha</taxon>
        <taxon>Ephydroidea</taxon>
        <taxon>Drosophilidae</taxon>
        <taxon>Drosophila</taxon>
        <taxon>Sophophora</taxon>
    </lineage>
</organism>
<dbReference type="Pfam" id="PF00089">
    <property type="entry name" value="Trypsin"/>
    <property type="match status" value="1"/>
</dbReference>
<evidence type="ECO:0000256" key="4">
    <source>
        <dbReference type="ARBA" id="ARBA00022670"/>
    </source>
</evidence>
<dbReference type="PRINTS" id="PR00722">
    <property type="entry name" value="CHYMOTRYPSIN"/>
</dbReference>
<dbReference type="GO" id="GO:0004252">
    <property type="term" value="F:serine-type endopeptidase activity"/>
    <property type="evidence" value="ECO:0007669"/>
    <property type="project" value="UniProtKB-EC"/>
</dbReference>
<evidence type="ECO:0000256" key="11">
    <source>
        <dbReference type="ARBA" id="ARBA00038868"/>
    </source>
</evidence>
<keyword evidence="9" id="KW-1015">Disulfide bond</keyword>
<dbReference type="PANTHER" id="PTHR24276:SF91">
    <property type="entry name" value="AT26814P-RELATED"/>
    <property type="match status" value="1"/>
</dbReference>
<comment type="subcellular location">
    <subcellularLocation>
        <location evidence="1">Secreted</location>
        <location evidence="1">Extracellular space</location>
    </subcellularLocation>
</comment>
<evidence type="ECO:0000259" key="13">
    <source>
        <dbReference type="PROSITE" id="PS50240"/>
    </source>
</evidence>
<sequence>MFIEWIFVISSVLLASAGWISERIVGGYQVPISEVPWQAAFLLNGTADCGAVIYSDKILITAAHCIQNQNKSDISIRVGSSTWNNGGQLLQVDDAEVHEDYSFTKDVVINDIAVIRVKGHLKMGHSVQSIPLAESTPASGSSATVSGWGAVGYSQEVSEHLLQTTVNIVSQEDCQKSYGEGITKSMICAAAQGKDSCSQDSGGPLVSDGQLIGIVSFGTSCADPNYPGVYVNVAELKPWILRAIEKLSCLCAGKV</sequence>
<reference evidence="14" key="1">
    <citation type="journal article" date="2023" name="Genome Biol. Evol.">
        <title>Long-read-based Genome Assembly of Drosophila gunungcola Reveals Fewer Chemosensory Genes in Flower-breeding Species.</title>
        <authorList>
            <person name="Negi A."/>
            <person name="Liao B.Y."/>
            <person name="Yeh S.D."/>
        </authorList>
    </citation>
    <scope>NUCLEOTIDE SEQUENCE</scope>
    <source>
        <strain evidence="14">Sukarami</strain>
    </source>
</reference>
<dbReference type="PANTHER" id="PTHR24276">
    <property type="entry name" value="POLYSERASE-RELATED"/>
    <property type="match status" value="1"/>
</dbReference>
<evidence type="ECO:0000256" key="5">
    <source>
        <dbReference type="ARBA" id="ARBA00022729"/>
    </source>
</evidence>
<dbReference type="InterPro" id="IPR043504">
    <property type="entry name" value="Peptidase_S1_PA_chymotrypsin"/>
</dbReference>
<dbReference type="CDD" id="cd00190">
    <property type="entry name" value="Tryp_SPc"/>
    <property type="match status" value="1"/>
</dbReference>